<dbReference type="OrthoDB" id="9779968at2"/>
<proteinExistence type="predicted"/>
<name>A0A073IYW0_9RHOB</name>
<dbReference type="PROSITE" id="PS51318">
    <property type="entry name" value="TAT"/>
    <property type="match status" value="1"/>
</dbReference>
<dbReference type="PANTHER" id="PTHR43737:SF1">
    <property type="entry name" value="DUF1501 DOMAIN-CONTAINING PROTEIN"/>
    <property type="match status" value="1"/>
</dbReference>
<dbReference type="Pfam" id="PF07394">
    <property type="entry name" value="DUF1501"/>
    <property type="match status" value="1"/>
</dbReference>
<dbReference type="RefSeq" id="WP_037926793.1">
    <property type="nucleotide sequence ID" value="NZ_CP054599.1"/>
</dbReference>
<reference evidence="2 3" key="1">
    <citation type="submission" date="2014-01" db="EMBL/GenBank/DDBJ databases">
        <title>Sulfitobacter sp. H3 (MCCC 1A00686) Genome Sequencing.</title>
        <authorList>
            <person name="Lai Q."/>
            <person name="Hong Z."/>
        </authorList>
    </citation>
    <scope>NUCLEOTIDE SEQUENCE [LARGE SCALE GENOMIC DNA]</scope>
    <source>
        <strain evidence="2 3">H3</strain>
    </source>
</reference>
<evidence type="ECO:0000313" key="2">
    <source>
        <dbReference type="EMBL" id="KEJ95518.1"/>
    </source>
</evidence>
<dbReference type="GeneID" id="68871474"/>
<feature type="signal peptide" evidence="1">
    <location>
        <begin position="1"/>
        <end position="33"/>
    </location>
</feature>
<keyword evidence="3" id="KW-1185">Reference proteome</keyword>
<gene>
    <name evidence="2" type="ORF">SUH3_21270</name>
</gene>
<evidence type="ECO:0000256" key="1">
    <source>
        <dbReference type="SAM" id="SignalP"/>
    </source>
</evidence>
<comment type="caution">
    <text evidence="2">The sequence shown here is derived from an EMBL/GenBank/DDBJ whole genome shotgun (WGS) entry which is preliminary data.</text>
</comment>
<accession>A0A073IYW0</accession>
<dbReference type="EMBL" id="JAMD01000006">
    <property type="protein sequence ID" value="KEJ95518.1"/>
    <property type="molecule type" value="Genomic_DNA"/>
</dbReference>
<dbReference type="InterPro" id="IPR006311">
    <property type="entry name" value="TAT_signal"/>
</dbReference>
<dbReference type="Proteomes" id="UP000027746">
    <property type="component" value="Unassembled WGS sequence"/>
</dbReference>
<sequence>MTDLTRRFFLTRSAVLGCSLAASPLLTPVTFAAAPWDTRLIVIILRGAMDGLDAVQPYGDASYAGLRSSLAGGPQNGAMDLDGFFALHPAMAALAPMWKAGELGFAHAVSTPYRDKRSHFDGQDVLEAGTDTLQGGVRDGWLNRMLQEVPGVEADTAYAIGMSEMPILKGKAPVANWTPEATLSLSPQAERLLGMISESDPAMHAALAEAALLSAADAPTMSGNMARDMQEIRKGGQHLKIAEFAAKRLREDARVASFSLNGWDTHRFQERGLKAALGELSDTLVHLKQELTGPVWGKTAVVAMTEFGRTARENGTGGTDHGTGGLMVMAGGAIKGGKVYGDWPGLRESDLYEGRDLMPTRDVRAHAAWIMQAMTGLDKATLERVIFPGLDMGSNPGIVL</sequence>
<feature type="chain" id="PRO_5001691967" evidence="1">
    <location>
        <begin position="34"/>
        <end position="400"/>
    </location>
</feature>
<protein>
    <submittedName>
        <fullName evidence="2">Twin-arginine translocation pathway signal</fullName>
    </submittedName>
</protein>
<dbReference type="PANTHER" id="PTHR43737">
    <property type="entry name" value="BLL7424 PROTEIN"/>
    <property type="match status" value="1"/>
</dbReference>
<dbReference type="AlphaFoldDB" id="A0A073IYW0"/>
<evidence type="ECO:0000313" key="3">
    <source>
        <dbReference type="Proteomes" id="UP000027746"/>
    </source>
</evidence>
<keyword evidence="1" id="KW-0732">Signal</keyword>
<dbReference type="InterPro" id="IPR010869">
    <property type="entry name" value="DUF1501"/>
</dbReference>
<organism evidence="2 3">
    <name type="scientific">Pseudosulfitobacter pseudonitzschiae</name>
    <dbReference type="NCBI Taxonomy" id="1402135"/>
    <lineage>
        <taxon>Bacteria</taxon>
        <taxon>Pseudomonadati</taxon>
        <taxon>Pseudomonadota</taxon>
        <taxon>Alphaproteobacteria</taxon>
        <taxon>Rhodobacterales</taxon>
        <taxon>Roseobacteraceae</taxon>
        <taxon>Pseudosulfitobacter</taxon>
    </lineage>
</organism>